<proteinExistence type="predicted"/>
<dbReference type="Proteomes" id="UP000041254">
    <property type="component" value="Unassembled WGS sequence"/>
</dbReference>
<sequence>MKRHKYEDRKPEILNHPRTRKPSQKKRDNEEALQEDAAVAVNLADGNETAAPKAAAAGKAKARPKPKPKSKAKAKAKPKARGVKRPRDEDAGEGGEGEGDEGHEGEGEDADEGEGDAAGGAADGAADGVAAMEQYVSDAIAAERTEMAAQALEDQKKQEANDERERKKEERKKLRLEQKQEQDAAAAAYAETLPRLGPLPDSALMPGVRKPMAAKQTAAAFPSEQHQPKNKQMNDAQRLRVIKMYDGTHDLSGTHTMKDGRVCPLADQDGTPRKLSNRLIADIAGFTKWTIQRVTQHWEWWRATITVSADPARKRYRKQQRGPLEKALRAWFADNHVTGLVKDTFPGCAFPTDQAPVSWVKRFVRNHRLVCRRLEGEAAEADRTATYVFQRHVLYPTLLRFRPEDIYNMDGSALYLGGMPTRAYMPEDTHLAGRKKHRKRVSIVAYVNMTGTDKRRLLVIYKSKNPRDIAGWDWEKHVGHNIDRATTPSTYITSERFEQWAADFNDDMREQGRHALLILDNHSTHFLTERLSNVTMLYLPPKATALIQPLDAGIIWTLKVKYMARELQWVWGQLAGRTDSQAGKGGGLRRCLEIPSEAWAEVTPVTIENCLRHARCTVESLKELFIRVEGRMPEPQQHQQTDGIDVDMAQPHHHPDPHPHHHDVPEPPPPSQQNDAPPPHDQAGHMAHSTPADTASAAVGQQHDPFFHPPPRPLPLLQLMAGYGDDDGMEGDGNGEGGQPSQLPEPTAPAAMPTGIPPPPEDDYMMMDDEEALAPNWRELELARHPKVIAMGGLEAYMAAWRAAEEADNEEGGMMDNGDGMMDGMPAGDSDAVGGMMDNGRGMMDGMPAGDSDAVSRHADAAVEAATQAWMGEGVAGTVAASMGDGGRGSMEEMMVEHTDGHEYLVGDVSLGGRYDWAAFEGQLEPDTLVVPTGVTYKDIADHIAEERLEAARQSMSEEDAIAFGERDARPDEQPAEFEDEEMGEAGGDNDMAARGRQDKRKTAHILDWWLLRSEASSLTPLQDWSVHFRGRPSMLRRPRGG</sequence>
<feature type="compositionally biased region" description="Basic residues" evidence="1">
    <location>
        <begin position="60"/>
        <end position="84"/>
    </location>
</feature>
<dbReference type="STRING" id="1169540.A0A0G4FL99"/>
<name>A0A0G4FL99_VITBC</name>
<feature type="region of interest" description="Disordered" evidence="1">
    <location>
        <begin position="646"/>
        <end position="762"/>
    </location>
</feature>
<protein>
    <recommendedName>
        <fullName evidence="2">DDE-1 domain-containing protein</fullName>
    </recommendedName>
</protein>
<dbReference type="Pfam" id="PF03184">
    <property type="entry name" value="DDE_1"/>
    <property type="match status" value="1"/>
</dbReference>
<dbReference type="PANTHER" id="PTHR19303">
    <property type="entry name" value="TRANSPOSON"/>
    <property type="match status" value="1"/>
</dbReference>
<dbReference type="AlphaFoldDB" id="A0A0G4FL99"/>
<feature type="compositionally biased region" description="Acidic residues" evidence="1">
    <location>
        <begin position="90"/>
        <end position="99"/>
    </location>
</feature>
<feature type="compositionally biased region" description="Acidic residues" evidence="1">
    <location>
        <begin position="974"/>
        <end position="984"/>
    </location>
</feature>
<accession>A0A0G4FL99</accession>
<feature type="compositionally biased region" description="Acidic residues" evidence="1">
    <location>
        <begin position="106"/>
        <end position="115"/>
    </location>
</feature>
<feature type="domain" description="DDE-1" evidence="2">
    <location>
        <begin position="439"/>
        <end position="610"/>
    </location>
</feature>
<dbReference type="GO" id="GO:0005634">
    <property type="term" value="C:nucleus"/>
    <property type="evidence" value="ECO:0007669"/>
    <property type="project" value="TreeGrafter"/>
</dbReference>
<evidence type="ECO:0000256" key="1">
    <source>
        <dbReference type="SAM" id="MobiDB-lite"/>
    </source>
</evidence>
<organism evidence="3 4">
    <name type="scientific">Vitrella brassicaformis (strain CCMP3155)</name>
    <dbReference type="NCBI Taxonomy" id="1169540"/>
    <lineage>
        <taxon>Eukaryota</taxon>
        <taxon>Sar</taxon>
        <taxon>Alveolata</taxon>
        <taxon>Colpodellida</taxon>
        <taxon>Vitrellaceae</taxon>
        <taxon>Vitrella</taxon>
    </lineage>
</organism>
<feature type="region of interest" description="Disordered" evidence="1">
    <location>
        <begin position="1"/>
        <end position="126"/>
    </location>
</feature>
<evidence type="ECO:0000313" key="4">
    <source>
        <dbReference type="Proteomes" id="UP000041254"/>
    </source>
</evidence>
<dbReference type="InterPro" id="IPR004875">
    <property type="entry name" value="DDE_SF_endonuclease_dom"/>
</dbReference>
<dbReference type="GO" id="GO:0003677">
    <property type="term" value="F:DNA binding"/>
    <property type="evidence" value="ECO:0007669"/>
    <property type="project" value="TreeGrafter"/>
</dbReference>
<feature type="compositionally biased region" description="Basic and acidic residues" evidence="1">
    <location>
        <begin position="153"/>
        <end position="182"/>
    </location>
</feature>
<dbReference type="VEuPathDB" id="CryptoDB:Vbra_370"/>
<dbReference type="PANTHER" id="PTHR19303:SF73">
    <property type="entry name" value="PROTEIN PDC2"/>
    <property type="match status" value="1"/>
</dbReference>
<reference evidence="3 4" key="1">
    <citation type="submission" date="2014-11" db="EMBL/GenBank/DDBJ databases">
        <authorList>
            <person name="Zhu J."/>
            <person name="Qi W."/>
            <person name="Song R."/>
        </authorList>
    </citation>
    <scope>NUCLEOTIDE SEQUENCE [LARGE SCALE GENOMIC DNA]</scope>
</reference>
<dbReference type="OrthoDB" id="7602122at2759"/>
<feature type="compositionally biased region" description="Basic and acidic residues" evidence="1">
    <location>
        <begin position="1"/>
        <end position="15"/>
    </location>
</feature>
<feature type="region of interest" description="Disordered" evidence="1">
    <location>
        <begin position="966"/>
        <end position="998"/>
    </location>
</feature>
<feature type="region of interest" description="Disordered" evidence="1">
    <location>
        <begin position="147"/>
        <end position="185"/>
    </location>
</feature>
<gene>
    <name evidence="3" type="ORF">Vbra_370</name>
</gene>
<feature type="compositionally biased region" description="Basic and acidic residues" evidence="1">
    <location>
        <begin position="653"/>
        <end position="665"/>
    </location>
</feature>
<dbReference type="InterPro" id="IPR050863">
    <property type="entry name" value="CenT-Element_Derived"/>
</dbReference>
<evidence type="ECO:0000259" key="2">
    <source>
        <dbReference type="Pfam" id="PF03184"/>
    </source>
</evidence>
<feature type="compositionally biased region" description="Pro residues" evidence="1">
    <location>
        <begin position="666"/>
        <end position="680"/>
    </location>
</feature>
<feature type="compositionally biased region" description="Low complexity" evidence="1">
    <location>
        <begin position="50"/>
        <end position="59"/>
    </location>
</feature>
<evidence type="ECO:0000313" key="3">
    <source>
        <dbReference type="EMBL" id="CEM14767.1"/>
    </source>
</evidence>
<dbReference type="InParanoid" id="A0A0G4FL99"/>
<keyword evidence="4" id="KW-1185">Reference proteome</keyword>
<dbReference type="EMBL" id="CDMY01000458">
    <property type="protein sequence ID" value="CEM14767.1"/>
    <property type="molecule type" value="Genomic_DNA"/>
</dbReference>